<protein>
    <recommendedName>
        <fullName evidence="3">Guanylate cyclase domain-containing protein</fullName>
    </recommendedName>
</protein>
<keyword evidence="5" id="KW-1185">Reference proteome</keyword>
<feature type="transmembrane region" description="Helical" evidence="2">
    <location>
        <begin position="185"/>
        <end position="206"/>
    </location>
</feature>
<feature type="region of interest" description="Disordered" evidence="1">
    <location>
        <begin position="628"/>
        <end position="653"/>
    </location>
</feature>
<feature type="transmembrane region" description="Helical" evidence="2">
    <location>
        <begin position="968"/>
        <end position="989"/>
    </location>
</feature>
<dbReference type="InterPro" id="IPR029787">
    <property type="entry name" value="Nucleotide_cyclase"/>
</dbReference>
<feature type="compositionally biased region" description="Acidic residues" evidence="1">
    <location>
        <begin position="642"/>
        <end position="653"/>
    </location>
</feature>
<feature type="transmembrane region" description="Helical" evidence="2">
    <location>
        <begin position="1182"/>
        <end position="1204"/>
    </location>
</feature>
<dbReference type="PANTHER" id="PTHR45655:SF13">
    <property type="entry name" value="SOLUBLE GUANYLATE CYCLASE GCY-32-RELATED"/>
    <property type="match status" value="1"/>
</dbReference>
<dbReference type="Gene3D" id="3.30.70.1230">
    <property type="entry name" value="Nucleotide cyclase"/>
    <property type="match status" value="1"/>
</dbReference>
<dbReference type="GeneID" id="94826037"/>
<keyword evidence="2" id="KW-0472">Membrane</keyword>
<feature type="transmembrane region" description="Helical" evidence="2">
    <location>
        <begin position="284"/>
        <end position="305"/>
    </location>
</feature>
<feature type="transmembrane region" description="Helical" evidence="2">
    <location>
        <begin position="110"/>
        <end position="129"/>
    </location>
</feature>
<feature type="transmembrane region" description="Helical" evidence="2">
    <location>
        <begin position="675"/>
        <end position="696"/>
    </location>
</feature>
<name>A0A1J4KU97_9EUKA</name>
<dbReference type="RefSeq" id="XP_068366205.1">
    <property type="nucleotide sequence ID" value="XM_068491333.1"/>
</dbReference>
<keyword evidence="2" id="KW-1133">Transmembrane helix</keyword>
<dbReference type="Pfam" id="PF00211">
    <property type="entry name" value="Guanylate_cyc"/>
    <property type="match status" value="1"/>
</dbReference>
<feature type="domain" description="Guanylate cyclase" evidence="3">
    <location>
        <begin position="1407"/>
        <end position="1537"/>
    </location>
</feature>
<dbReference type="Proteomes" id="UP000179807">
    <property type="component" value="Unassembled WGS sequence"/>
</dbReference>
<dbReference type="OrthoDB" id="1890790at2759"/>
<evidence type="ECO:0000256" key="2">
    <source>
        <dbReference type="SAM" id="Phobius"/>
    </source>
</evidence>
<dbReference type="PANTHER" id="PTHR45655">
    <property type="entry name" value="GUANYLATE CYCLASE SOLUBLE SUBUNIT BETA-2"/>
    <property type="match status" value="1"/>
</dbReference>
<dbReference type="EMBL" id="MLAK01000549">
    <property type="protein sequence ID" value="OHT13069.1"/>
    <property type="molecule type" value="Genomic_DNA"/>
</dbReference>
<dbReference type="CDD" id="cd07302">
    <property type="entry name" value="CHD"/>
    <property type="match status" value="1"/>
</dbReference>
<gene>
    <name evidence="4" type="ORF">TRFO_03499</name>
</gene>
<reference evidence="4" key="1">
    <citation type="submission" date="2016-10" db="EMBL/GenBank/DDBJ databases">
        <authorList>
            <person name="Benchimol M."/>
            <person name="Almeida L.G."/>
            <person name="Vasconcelos A.T."/>
            <person name="Perreira-Neves A."/>
            <person name="Rosa I.A."/>
            <person name="Tasca T."/>
            <person name="Bogo M.R."/>
            <person name="de Souza W."/>
        </authorList>
    </citation>
    <scope>NUCLEOTIDE SEQUENCE [LARGE SCALE GENOMIC DNA]</scope>
    <source>
        <strain evidence="4">K</strain>
    </source>
</reference>
<dbReference type="GO" id="GO:0008074">
    <property type="term" value="C:guanylate cyclase complex, soluble"/>
    <property type="evidence" value="ECO:0007669"/>
    <property type="project" value="TreeGrafter"/>
</dbReference>
<dbReference type="GO" id="GO:0004383">
    <property type="term" value="F:guanylate cyclase activity"/>
    <property type="evidence" value="ECO:0007669"/>
    <property type="project" value="TreeGrafter"/>
</dbReference>
<feature type="transmembrane region" description="Helical" evidence="2">
    <location>
        <begin position="317"/>
        <end position="336"/>
    </location>
</feature>
<dbReference type="PROSITE" id="PS50125">
    <property type="entry name" value="GUANYLATE_CYCLASE_2"/>
    <property type="match status" value="1"/>
</dbReference>
<comment type="caution">
    <text evidence="4">The sequence shown here is derived from an EMBL/GenBank/DDBJ whole genome shotgun (WGS) entry which is preliminary data.</text>
</comment>
<evidence type="ECO:0000313" key="4">
    <source>
        <dbReference type="EMBL" id="OHT13069.1"/>
    </source>
</evidence>
<feature type="transmembrane region" description="Helical" evidence="2">
    <location>
        <begin position="226"/>
        <end position="250"/>
    </location>
</feature>
<dbReference type="SUPFAM" id="SSF55785">
    <property type="entry name" value="PYP-like sensor domain (PAS domain)"/>
    <property type="match status" value="1"/>
</dbReference>
<dbReference type="SUPFAM" id="SSF55073">
    <property type="entry name" value="Nucleotide cyclase"/>
    <property type="match status" value="1"/>
</dbReference>
<feature type="transmembrane region" description="Helical" evidence="2">
    <location>
        <begin position="256"/>
        <end position="277"/>
    </location>
</feature>
<evidence type="ECO:0000259" key="3">
    <source>
        <dbReference type="PROSITE" id="PS50125"/>
    </source>
</evidence>
<dbReference type="Gene3D" id="3.30.450.20">
    <property type="entry name" value="PAS domain"/>
    <property type="match status" value="1"/>
</dbReference>
<dbReference type="InterPro" id="IPR013656">
    <property type="entry name" value="PAS_4"/>
</dbReference>
<dbReference type="GO" id="GO:0070482">
    <property type="term" value="P:response to oxygen levels"/>
    <property type="evidence" value="ECO:0007669"/>
    <property type="project" value="TreeGrafter"/>
</dbReference>
<evidence type="ECO:0000313" key="5">
    <source>
        <dbReference type="Proteomes" id="UP000179807"/>
    </source>
</evidence>
<feature type="transmembrane region" description="Helical" evidence="2">
    <location>
        <begin position="57"/>
        <end position="77"/>
    </location>
</feature>
<dbReference type="Pfam" id="PF08448">
    <property type="entry name" value="PAS_4"/>
    <property type="match status" value="1"/>
</dbReference>
<dbReference type="InterPro" id="IPR035965">
    <property type="entry name" value="PAS-like_dom_sf"/>
</dbReference>
<organism evidence="4 5">
    <name type="scientific">Tritrichomonas foetus</name>
    <dbReference type="NCBI Taxonomy" id="1144522"/>
    <lineage>
        <taxon>Eukaryota</taxon>
        <taxon>Metamonada</taxon>
        <taxon>Parabasalia</taxon>
        <taxon>Tritrichomonadida</taxon>
        <taxon>Tritrichomonadidae</taxon>
        <taxon>Tritrichomonas</taxon>
    </lineage>
</organism>
<dbReference type="GO" id="GO:0019934">
    <property type="term" value="P:cGMP-mediated signaling"/>
    <property type="evidence" value="ECO:0007669"/>
    <property type="project" value="TreeGrafter"/>
</dbReference>
<accession>A0A1J4KU97</accession>
<keyword evidence="2" id="KW-0812">Transmembrane</keyword>
<dbReference type="InterPro" id="IPR001054">
    <property type="entry name" value="A/G_cyclase"/>
</dbReference>
<dbReference type="VEuPathDB" id="TrichDB:TRFO_03499"/>
<feature type="transmembrane region" description="Helical" evidence="2">
    <location>
        <begin position="141"/>
        <end position="165"/>
    </location>
</feature>
<feature type="transmembrane region" description="Helical" evidence="2">
    <location>
        <begin position="1009"/>
        <end position="1029"/>
    </location>
</feature>
<proteinExistence type="predicted"/>
<evidence type="ECO:0000256" key="1">
    <source>
        <dbReference type="SAM" id="MobiDB-lite"/>
    </source>
</evidence>
<feature type="transmembrane region" description="Helical" evidence="2">
    <location>
        <begin position="891"/>
        <end position="914"/>
    </location>
</feature>
<sequence>MKDLSNAIGNDDFSDEDVVLEGIQYGSIIEIPLTKIVFQNLLQYFAKVHSMVKTHSFIGFIFAAIYLIQIYFPSFLIDAISSYKERSVLEAILKVLAYLWRGPEESYDRAFFSFFVALVYFVFIVFLVYRSWKYQKTKKLAFAEAYFILLIFKFVLTLAGPLLLAGIPSAVKDISTFLKFDEKSGLPFTIFELVFITVIFIIFVIIQSTVVSPRVLLENTKTHEWLPNLAPVMTTYNALFSMCSNIPFVFETVGVKISFAFMMAISSIIGSILFFYNSGLIHRVSVFSISAVMLSSSINCFMTGIDFTVNSEIHIEVKFIVGVISLFAIIIILKLINDRLIVKMMAFLDSCIDFPETAKSEMDMYFKSSYMFLCKIRLVIEFWHPYFFSWELFDFAKNKWPDNIYIYILFARLMSIFPSKNGQMMWVASIISKLPKTYNRTTYLLQLRHLSRARQTTMSPLIRRQIDVLENKSEGIIKIIRGFWENVLQKNVSMFWDDVSTIHHKIVELDSLFSQLIDDYPNNEQIILAYLNFTDRLSKNLETRKKLKKKLTILKREGKTETDAALEIGMTVFPSLNVYTTQATTSYQSGNKINKGFSKRVLAVIHDEPEIMSTGRLPDGNPNDPNGGAIIGGIIQKSRNGEDDEDEDDNEDEENAISLEVAIQELTNRSKLGSIIFGVIFLVITTGLSIGLYVLFHNYYISQFIQKEKNAVDFLHLGNIIQYDLIRIFTLLNGYALTMAGDEYIITNMTEYMMIVAPELYSHGAIPIMNITAEGLIYYNTELKIKFGSIVETLSLLDLNDKSVQKITQIMIENIVFNGLSFVAIVTQMFIDINAVLEKYKEPKAFFHSPEFERLSVYFNESMVILNLVNSEAQLYATTYEPNSNQLLNEYLILCLIATLLLVTLPYILLLFLIQLQSEAVAESFQYFPNTDVRSIINKFGESTQKLDSKSQFGRFTQIRKDHKVEEIALVVSFFSTFLVATICLLGTYYMSENFILDAAVVGNRIGNIYKHFEMFDIVINYFILLYSYDRDMQLAPSIQTRPELFINIDMILSMSVGFLKTALYDEFKTVNSYYQNEDETLFNYFTDVFPISNETVDKPKTILETIATMSFPDSLDVLTLNMKTRVVNFPKKLIEKNDEFFLCCLYYLYSFFPTFRGSQFFTLVIQDTYDVLSNYRHVASIFLNCMIIFQILSLIFMIIYLSYQSNKIRKALRFYQYFSPQSLINNKNAIVLLETGKKHIEKNRTTSSLFPNSEEILEKIKQATILTDRDLNIIEVNECFLDLSLYPASQVCGIRLTDVFLATEGDTSVTEFITNINDVLNGRHPTMFQADLSTIINKQLYFISVNVFAMTSSLLATEGNYREIEKIAFVIEDFTEEHNRLIALMMEAQSIKNKLLQVIPENIVEELDHNDSISFVSQSVTIGHVSIENHPNNFDFYSQIFQEIDNEIHDNFPNLIRTKMYSNKLIFAGGLFTDSYGYSNVHAEACVKLALKLISQYKFLKIGIHTGGPIIAGVMSPARPNFIMIGPVMELSAQMNETSEIGHVHITRSVYELIFASGFRIIELGDTKLRDRTLATTYYVLEN</sequence>